<evidence type="ECO:0000259" key="1">
    <source>
        <dbReference type="Pfam" id="PF03374"/>
    </source>
</evidence>
<evidence type="ECO:0000313" key="4">
    <source>
        <dbReference type="Proteomes" id="UP000255101"/>
    </source>
</evidence>
<dbReference type="InterPro" id="IPR005039">
    <property type="entry name" value="Ant_C"/>
</dbReference>
<dbReference type="RefSeq" id="WP_002845651.1">
    <property type="nucleotide sequence ID" value="NZ_FOVA01000002.1"/>
</dbReference>
<organism evidence="3 4">
    <name type="scientific">Peptostreptococcus anaerobius</name>
    <dbReference type="NCBI Taxonomy" id="1261"/>
    <lineage>
        <taxon>Bacteria</taxon>
        <taxon>Bacillati</taxon>
        <taxon>Bacillota</taxon>
        <taxon>Clostridia</taxon>
        <taxon>Peptostreptococcales</taxon>
        <taxon>Peptostreptococcaceae</taxon>
        <taxon>Peptostreptococcus</taxon>
    </lineage>
</organism>
<proteinExistence type="predicted"/>
<dbReference type="EMBL" id="UGTB01000004">
    <property type="protein sequence ID" value="SUB61017.1"/>
    <property type="molecule type" value="Genomic_DNA"/>
</dbReference>
<sequence length="234" mass="27162">MNELITVTTNDNQEPVVSGRELHSRLEITERYSSWFNRMLHYGFVEGEDYLGCKVFNALARQELDDHMVKIDMAKEICMIQRNEKGREFRQYFIEVEKEFNSPERIMARALLLADKKINTLELTIKEQRPKVLFAESVEASKCSILIGDLAKLIKQNGFDIGQNRLFEWLRKNGYLISRKGESYNMPTQQSMQMGLFEIKESSVVNANGSVRLTRTTKVTGKGQIYFINKFIGR</sequence>
<protein>
    <submittedName>
        <fullName evidence="3">Phage anti-repressor protein</fullName>
    </submittedName>
</protein>
<accession>A0A379CH92</accession>
<feature type="domain" description="AntA/AntB antirepressor" evidence="2">
    <location>
        <begin position="17"/>
        <end position="83"/>
    </location>
</feature>
<dbReference type="InterPro" id="IPR013557">
    <property type="entry name" value="AntA/B_antirep"/>
</dbReference>
<dbReference type="GO" id="GO:0003677">
    <property type="term" value="F:DNA binding"/>
    <property type="evidence" value="ECO:0007669"/>
    <property type="project" value="InterPro"/>
</dbReference>
<gene>
    <name evidence="3" type="ORF">NCTC11460_00934</name>
</gene>
<name>A0A379CH92_9FIRM</name>
<dbReference type="Pfam" id="PF08346">
    <property type="entry name" value="AntA"/>
    <property type="match status" value="1"/>
</dbReference>
<evidence type="ECO:0000313" key="3">
    <source>
        <dbReference type="EMBL" id="SUB61017.1"/>
    </source>
</evidence>
<dbReference type="AlphaFoldDB" id="A0A379CH92"/>
<dbReference type="Pfam" id="PF03374">
    <property type="entry name" value="ANT"/>
    <property type="match status" value="1"/>
</dbReference>
<reference evidence="3 4" key="1">
    <citation type="submission" date="2018-06" db="EMBL/GenBank/DDBJ databases">
        <authorList>
            <consortium name="Pathogen Informatics"/>
            <person name="Doyle S."/>
        </authorList>
    </citation>
    <scope>NUCLEOTIDE SEQUENCE [LARGE SCALE GENOMIC DNA]</scope>
    <source>
        <strain evidence="3 4">NCTC11460</strain>
    </source>
</reference>
<feature type="domain" description="Antirepressor protein C-terminal" evidence="1">
    <location>
        <begin position="123"/>
        <end position="231"/>
    </location>
</feature>
<evidence type="ECO:0000259" key="2">
    <source>
        <dbReference type="Pfam" id="PF08346"/>
    </source>
</evidence>
<dbReference type="Proteomes" id="UP000255101">
    <property type="component" value="Unassembled WGS sequence"/>
</dbReference>